<reference evidence="8" key="1">
    <citation type="submission" date="2022-10" db="EMBL/GenBank/DDBJ databases">
        <title>Genome assembly of Pristionchus species.</title>
        <authorList>
            <person name="Yoshida K."/>
            <person name="Sommer R.J."/>
        </authorList>
    </citation>
    <scope>NUCLEOTIDE SEQUENCE [LARGE SCALE GENOMIC DNA]</scope>
    <source>
        <strain evidence="8">RS5460</strain>
    </source>
</reference>
<dbReference type="Proteomes" id="UP001328107">
    <property type="component" value="Unassembled WGS sequence"/>
</dbReference>
<dbReference type="Pfam" id="PF03568">
    <property type="entry name" value="Separin_C"/>
    <property type="match status" value="1"/>
</dbReference>
<name>A0AAN5CPB4_9BILA</name>
<dbReference type="PROSITE" id="PS51700">
    <property type="entry name" value="SEPARIN"/>
    <property type="match status" value="1"/>
</dbReference>
<comment type="caution">
    <text evidence="7">The sequence shown here is derived from an EMBL/GenBank/DDBJ whole genome shotgun (WGS) entry which is preliminary data.</text>
</comment>
<evidence type="ECO:0000259" key="6">
    <source>
        <dbReference type="PROSITE" id="PS51700"/>
    </source>
</evidence>
<keyword evidence="8" id="KW-1185">Reference proteome</keyword>
<dbReference type="PANTHER" id="PTHR12792">
    <property type="entry name" value="EXTRA SPINDLE POLES 1-RELATED"/>
    <property type="match status" value="1"/>
</dbReference>
<dbReference type="PANTHER" id="PTHR12792:SF0">
    <property type="entry name" value="SEPARIN"/>
    <property type="match status" value="1"/>
</dbReference>
<keyword evidence="3" id="KW-0378">Hydrolase</keyword>
<dbReference type="EC" id="3.4.22.49" evidence="2"/>
<feature type="compositionally biased region" description="Low complexity" evidence="5">
    <location>
        <begin position="1"/>
        <end position="12"/>
    </location>
</feature>
<evidence type="ECO:0000256" key="3">
    <source>
        <dbReference type="ARBA" id="ARBA00022801"/>
    </source>
</evidence>
<dbReference type="GO" id="GO:0005737">
    <property type="term" value="C:cytoplasm"/>
    <property type="evidence" value="ECO:0007669"/>
    <property type="project" value="TreeGrafter"/>
</dbReference>
<dbReference type="GO" id="GO:0006508">
    <property type="term" value="P:proteolysis"/>
    <property type="evidence" value="ECO:0007669"/>
    <property type="project" value="InterPro"/>
</dbReference>
<proteinExistence type="predicted"/>
<dbReference type="InterPro" id="IPR005314">
    <property type="entry name" value="Peptidase_C50"/>
</dbReference>
<feature type="domain" description="Peptidase C50" evidence="6">
    <location>
        <begin position="933"/>
        <end position="1019"/>
    </location>
</feature>
<feature type="non-terminal residue" evidence="7">
    <location>
        <position position="1"/>
    </location>
</feature>
<organism evidence="7 8">
    <name type="scientific">Pristionchus mayeri</name>
    <dbReference type="NCBI Taxonomy" id="1317129"/>
    <lineage>
        <taxon>Eukaryota</taxon>
        <taxon>Metazoa</taxon>
        <taxon>Ecdysozoa</taxon>
        <taxon>Nematoda</taxon>
        <taxon>Chromadorea</taxon>
        <taxon>Rhabditida</taxon>
        <taxon>Rhabditina</taxon>
        <taxon>Diplogasteromorpha</taxon>
        <taxon>Diplogasteroidea</taxon>
        <taxon>Neodiplogasteridae</taxon>
        <taxon>Pristionchus</taxon>
    </lineage>
</organism>
<evidence type="ECO:0000313" key="8">
    <source>
        <dbReference type="Proteomes" id="UP001328107"/>
    </source>
</evidence>
<evidence type="ECO:0000256" key="4">
    <source>
        <dbReference type="ARBA" id="ARBA00022829"/>
    </source>
</evidence>
<dbReference type="EMBL" id="BTRK01000004">
    <property type="protein sequence ID" value="GMR48168.1"/>
    <property type="molecule type" value="Genomic_DNA"/>
</dbReference>
<dbReference type="GO" id="GO:0051307">
    <property type="term" value="P:meiotic chromosome separation"/>
    <property type="evidence" value="ECO:0007669"/>
    <property type="project" value="TreeGrafter"/>
</dbReference>
<evidence type="ECO:0000313" key="7">
    <source>
        <dbReference type="EMBL" id="GMR48168.1"/>
    </source>
</evidence>
<dbReference type="GO" id="GO:0005634">
    <property type="term" value="C:nucleus"/>
    <property type="evidence" value="ECO:0007669"/>
    <property type="project" value="InterPro"/>
</dbReference>
<dbReference type="GO" id="GO:0005813">
    <property type="term" value="C:centrosome"/>
    <property type="evidence" value="ECO:0007669"/>
    <property type="project" value="TreeGrafter"/>
</dbReference>
<sequence length="1019" mass="115056">RLMSRSTRSSSRIQGGKSPARREAINPASTIVDAINKINGLIESFVASATEVQMSVSSEIAIISKKEQNMMVLIGTDKEGFEKLCSRLFQIQNKNENHRSPMDAVKYWTELMELHSITSLSELGAKMRRDVCSTGRNLAASLFITGNIYSGLAILKEVVEMSEHDPHSAVVLLRWLVRFCEWEAMEKFLESDRKRKKSNFEGFEELVELCGDILDFHRYPKGREERAIKMMKTCDRLNEAKDKTFQLYESQVLLFSLLSLASKVAGIRVSNMMDPLYCIDLAYQKAETLAKSRWPSFGLDKELSGLKTKTDNSIDYLKTAAAMAEYFDVLRMNVNEYLRCGIVREPLQYSYVGLCYAVKLGFTVWISEAFTLLLSSRLRSEADKEEIILVKKSIHAIFTKEEEVSCLTPIKDQLHRLSPPSGHFPSPSSPCNCRLCQESADNPTLAFFCSRLSYLCSGHSTQSIESLEKNYCRIRSQFAPLQQKLMNNSREKPRAPSWICDEMGASIVSFLLSPMGISLGRKDKLVLHLLDVATKICAYSSQLCLPYRLILRHVKRNPRDAISFPWMSRKSIIAKLADLSIGSEGRGRRTPSRSPFLPSSNTPKGVKSAKDPQKEKEDEEEGSDYASYAHLLYHDWRSRVCEQLFLKTDDPWRRAMYLSESVAVSTREARRLIDGKIFPFGFHSVEEFKGAVAKMPPDMTVNELIVTMSGDVYLLRVHSGAAPIVVPLAKESKWSSIMEGFERAMTKSDETAKAGKELNDAKKYWEGRRNAEELMKRAMVDMESDLLGAFAPLLLPRRKLTKRGEAIVTRMHRGREGMSDDVAREIISIAGQTTYDQVKQLVECMAQLEGWSDLQVGNLLAFLKNVDNGEGQTWIEPITELPFVFFVLSTELSRCPWEAISILEGKAHCSRLISLHQLFSLLNSFDKVHSANPLSAFYILDPANDLAATKNRLTPVVEKVPSWKGVTGKAPEKEQVGSIISENDFFIFLGHGNGLRYLSRTTIRRSRCRAVVLLMGCSR</sequence>
<protein>
    <recommendedName>
        <fullName evidence="2">separase</fullName>
        <ecNumber evidence="2">3.4.22.49</ecNumber>
    </recommendedName>
</protein>
<feature type="region of interest" description="Disordered" evidence="5">
    <location>
        <begin position="583"/>
        <end position="623"/>
    </location>
</feature>
<dbReference type="InterPro" id="IPR030397">
    <property type="entry name" value="SEPARIN_core_dom"/>
</dbReference>
<dbReference type="GO" id="GO:0004197">
    <property type="term" value="F:cysteine-type endopeptidase activity"/>
    <property type="evidence" value="ECO:0007669"/>
    <property type="project" value="InterPro"/>
</dbReference>
<accession>A0AAN5CPB4</accession>
<comment type="catalytic activity">
    <reaction evidence="1">
        <text>All bonds known to be hydrolyzed by this endopeptidase have arginine in P1 and an acidic residue in P4. P6 is often occupied by an acidic residue or by a hydroxy-amino-acid residue, the phosphorylation of which enhances cleavage.</text>
        <dbReference type="EC" id="3.4.22.49"/>
    </reaction>
</comment>
<dbReference type="GO" id="GO:0072686">
    <property type="term" value="C:mitotic spindle"/>
    <property type="evidence" value="ECO:0007669"/>
    <property type="project" value="TreeGrafter"/>
</dbReference>
<evidence type="ECO:0000256" key="5">
    <source>
        <dbReference type="SAM" id="MobiDB-lite"/>
    </source>
</evidence>
<feature type="region of interest" description="Disordered" evidence="5">
    <location>
        <begin position="1"/>
        <end position="25"/>
    </location>
</feature>
<keyword evidence="4" id="KW-0159">Chromosome partition</keyword>
<evidence type="ECO:0000256" key="1">
    <source>
        <dbReference type="ARBA" id="ARBA00000451"/>
    </source>
</evidence>
<dbReference type="AlphaFoldDB" id="A0AAN5CPB4"/>
<evidence type="ECO:0000256" key="2">
    <source>
        <dbReference type="ARBA" id="ARBA00012489"/>
    </source>
</evidence>
<gene>
    <name evidence="7" type="ORF">PMAYCL1PPCAC_18363</name>
</gene>